<proteinExistence type="inferred from homology"/>
<evidence type="ECO:0000256" key="5">
    <source>
        <dbReference type="HAMAP-Rule" id="MF_00200"/>
    </source>
</evidence>
<dbReference type="Pfam" id="PF01137">
    <property type="entry name" value="RTC"/>
    <property type="match status" value="1"/>
</dbReference>
<comment type="function">
    <text evidence="5">Catalyzes the conversion of 3'-phosphate to a 2',3'-cyclic phosphodiester at the end of RNA. The mechanism of action of the enzyme occurs in 3 steps: (A) adenylation of the enzyme by ATP; (B) transfer of adenylate to an RNA-N3'P to produce RNA-N3'PP5'A; (C) and attack of the adjacent 2'-hydroxyl on the 3'-phosphorus in the diester linkage to produce the cyclic end product. The biological role of this enzyme is unknown but it is likely to function in some aspects of cellular RNA processing.</text>
</comment>
<protein>
    <recommendedName>
        <fullName evidence="5 6">RNA 3'-terminal phosphate cyclase</fullName>
        <shortName evidence="5">RNA cyclase</shortName>
        <shortName evidence="5">RNA-3'-phosphate cyclase</shortName>
        <ecNumber evidence="5 6">6.5.1.4</ecNumber>
    </recommendedName>
</protein>
<comment type="similarity">
    <text evidence="1 5">Belongs to the RNA 3'-terminal cyclase family. Type 1 subfamily.</text>
</comment>
<evidence type="ECO:0000313" key="10">
    <source>
        <dbReference type="Proteomes" id="UP000629025"/>
    </source>
</evidence>
<dbReference type="HAMAP" id="MF_00200">
    <property type="entry name" value="RTC"/>
    <property type="match status" value="1"/>
</dbReference>
<dbReference type="NCBIfam" id="NF003246">
    <property type="entry name" value="PRK04204.1-2"/>
    <property type="match status" value="1"/>
</dbReference>
<keyword evidence="5" id="KW-0067">ATP-binding</keyword>
<comment type="subcellular location">
    <subcellularLocation>
        <location evidence="5">Cytoplasm</location>
    </subcellularLocation>
</comment>
<keyword evidence="5" id="KW-0963">Cytoplasm</keyword>
<keyword evidence="10" id="KW-1185">Reference proteome</keyword>
<dbReference type="NCBIfam" id="TIGR03399">
    <property type="entry name" value="RNA_3prim_cycl"/>
    <property type="match status" value="1"/>
</dbReference>
<evidence type="ECO:0000256" key="3">
    <source>
        <dbReference type="ARBA" id="ARBA00022741"/>
    </source>
</evidence>
<dbReference type="InterPro" id="IPR036553">
    <property type="entry name" value="RPTC_insert"/>
</dbReference>
<organism evidence="9 10">
    <name type="scientific">Marinobacterium zhoushanense</name>
    <dbReference type="NCBI Taxonomy" id="1679163"/>
    <lineage>
        <taxon>Bacteria</taxon>
        <taxon>Pseudomonadati</taxon>
        <taxon>Pseudomonadota</taxon>
        <taxon>Gammaproteobacteria</taxon>
        <taxon>Oceanospirillales</taxon>
        <taxon>Oceanospirillaceae</taxon>
        <taxon>Marinobacterium</taxon>
    </lineage>
</organism>
<dbReference type="RefSeq" id="WP_188749119.1">
    <property type="nucleotide sequence ID" value="NZ_BMIJ01000005.1"/>
</dbReference>
<keyword evidence="2 5" id="KW-0436">Ligase</keyword>
<dbReference type="InterPro" id="IPR013791">
    <property type="entry name" value="RNA3'-term_phos_cycl_insert"/>
</dbReference>
<dbReference type="InterPro" id="IPR017770">
    <property type="entry name" value="RNA3'_term_phos_cyc_type_1"/>
</dbReference>
<dbReference type="InterPro" id="IPR037136">
    <property type="entry name" value="RNA3'_phos_cyclase_dom_sf"/>
</dbReference>
<feature type="domain" description="RNA 3'-terminal phosphate cyclase" evidence="7">
    <location>
        <begin position="9"/>
        <end position="323"/>
    </location>
</feature>
<sequence length="336" mass="36523">MVVVDGSQGEGGGQIFRTSLTLAMQLGQPVQIKNIRVGRAKPGLLRQHLTCLRAAQTVCGAEVSGAKPGSTEVIFKPGKVEAGEYRFAIGSAGSTTLVLQTVLLPLFFAERSSELYLEGGTHNGFAPSYDFIERCFLPAIRRMGYQAEVALERFGFYPSGGGAWRILVEPVQELQALALTERGEVLSRQAVATSAHIPKHVTERELGQVQKRCYWASHELQQRLVDSAGPGNILSLQVASEQVTEVVEVVGEKQVTAERVAGRAIQRLKSYLDSGVPVGEYLADQLLLPMVCGNGGQFRTLTPSQHLLTNIEVIKQLAGVKVTAQQESKRVWRISV</sequence>
<name>A0ABQ1KJ27_9GAMM</name>
<gene>
    <name evidence="5 9" type="primary">rtcA</name>
    <name evidence="9" type="ORF">GCM10011352_26660</name>
</gene>
<dbReference type="SUPFAM" id="SSF55205">
    <property type="entry name" value="EPT/RTPC-like"/>
    <property type="match status" value="1"/>
</dbReference>
<evidence type="ECO:0000256" key="1">
    <source>
        <dbReference type="ARBA" id="ARBA00009206"/>
    </source>
</evidence>
<evidence type="ECO:0000259" key="7">
    <source>
        <dbReference type="Pfam" id="PF01137"/>
    </source>
</evidence>
<dbReference type="SUPFAM" id="SSF52913">
    <property type="entry name" value="RNA 3'-terminal phosphate cyclase, RPTC, insert domain"/>
    <property type="match status" value="1"/>
</dbReference>
<dbReference type="Gene3D" id="3.65.10.20">
    <property type="entry name" value="RNA 3'-terminal phosphate cyclase domain"/>
    <property type="match status" value="1"/>
</dbReference>
<dbReference type="InterPro" id="IPR000228">
    <property type="entry name" value="RNA3'_term_phos_cyc"/>
</dbReference>
<feature type="binding site" evidence="5">
    <location>
        <begin position="281"/>
        <end position="285"/>
    </location>
    <ligand>
        <name>ATP</name>
        <dbReference type="ChEBI" id="CHEBI:30616"/>
    </ligand>
</feature>
<dbReference type="Gene3D" id="3.30.360.20">
    <property type="entry name" value="RNA 3'-terminal phosphate cyclase, insert domain"/>
    <property type="match status" value="1"/>
</dbReference>
<evidence type="ECO:0000256" key="4">
    <source>
        <dbReference type="ARBA" id="ARBA00024481"/>
    </source>
</evidence>
<dbReference type="InterPro" id="IPR013792">
    <property type="entry name" value="RNA3'P_cycl/enolpyr_Trfase_a/b"/>
</dbReference>
<feature type="active site" description="Tele-AMP-histidine intermediate" evidence="5">
    <location>
        <position position="306"/>
    </location>
</feature>
<accession>A0ABQ1KJ27</accession>
<keyword evidence="3 5" id="KW-0547">Nucleotide-binding</keyword>
<evidence type="ECO:0000256" key="2">
    <source>
        <dbReference type="ARBA" id="ARBA00022598"/>
    </source>
</evidence>
<reference evidence="10" key="1">
    <citation type="journal article" date="2019" name="Int. J. Syst. Evol. Microbiol.">
        <title>The Global Catalogue of Microorganisms (GCM) 10K type strain sequencing project: providing services to taxonomists for standard genome sequencing and annotation.</title>
        <authorList>
            <consortium name="The Broad Institute Genomics Platform"/>
            <consortium name="The Broad Institute Genome Sequencing Center for Infectious Disease"/>
            <person name="Wu L."/>
            <person name="Ma J."/>
        </authorList>
    </citation>
    <scope>NUCLEOTIDE SEQUENCE [LARGE SCALE GENOMIC DNA]</scope>
    <source>
        <strain evidence="10">CGMCC 1.15341</strain>
    </source>
</reference>
<dbReference type="Proteomes" id="UP000629025">
    <property type="component" value="Unassembled WGS sequence"/>
</dbReference>
<evidence type="ECO:0000313" key="9">
    <source>
        <dbReference type="EMBL" id="GGB99158.1"/>
    </source>
</evidence>
<feature type="binding site" evidence="5">
    <location>
        <position position="100"/>
    </location>
    <ligand>
        <name>ATP</name>
        <dbReference type="ChEBI" id="CHEBI:30616"/>
    </ligand>
</feature>
<evidence type="ECO:0000256" key="6">
    <source>
        <dbReference type="NCBIfam" id="TIGR03399"/>
    </source>
</evidence>
<feature type="domain" description="RNA 3'-terminal phosphate cyclase insert" evidence="8">
    <location>
        <begin position="180"/>
        <end position="272"/>
    </location>
</feature>
<dbReference type="EC" id="6.5.1.4" evidence="5 6"/>
<dbReference type="PIRSF" id="PIRSF005378">
    <property type="entry name" value="RNA3'_term_phos_cycl_euk"/>
    <property type="match status" value="1"/>
</dbReference>
<evidence type="ECO:0000259" key="8">
    <source>
        <dbReference type="Pfam" id="PF05189"/>
    </source>
</evidence>
<dbReference type="Pfam" id="PF05189">
    <property type="entry name" value="RTC_insert"/>
    <property type="match status" value="1"/>
</dbReference>
<dbReference type="PANTHER" id="PTHR11096">
    <property type="entry name" value="RNA 3' TERMINAL PHOSPHATE CYCLASE"/>
    <property type="match status" value="1"/>
</dbReference>
<dbReference type="EMBL" id="BMIJ01000005">
    <property type="protein sequence ID" value="GGB99158.1"/>
    <property type="molecule type" value="Genomic_DNA"/>
</dbReference>
<dbReference type="InterPro" id="IPR023797">
    <property type="entry name" value="RNA3'_phos_cyclase_dom"/>
</dbReference>
<comment type="caution">
    <text evidence="9">The sequence shown here is derived from an EMBL/GenBank/DDBJ whole genome shotgun (WGS) entry which is preliminary data.</text>
</comment>
<dbReference type="PANTHER" id="PTHR11096:SF0">
    <property type="entry name" value="RNA 3'-TERMINAL PHOSPHATE CYCLASE"/>
    <property type="match status" value="1"/>
</dbReference>
<comment type="catalytic activity">
    <reaction evidence="4 5">
        <text>a 3'-end 3'-phospho-ribonucleotide-RNA + ATP = a 3'-end 2',3'-cyclophospho-ribonucleotide-RNA + AMP + diphosphate</text>
        <dbReference type="Rhea" id="RHEA:23976"/>
        <dbReference type="Rhea" id="RHEA-COMP:10463"/>
        <dbReference type="Rhea" id="RHEA-COMP:10464"/>
        <dbReference type="ChEBI" id="CHEBI:30616"/>
        <dbReference type="ChEBI" id="CHEBI:33019"/>
        <dbReference type="ChEBI" id="CHEBI:83062"/>
        <dbReference type="ChEBI" id="CHEBI:83064"/>
        <dbReference type="ChEBI" id="CHEBI:456215"/>
        <dbReference type="EC" id="6.5.1.4"/>
    </reaction>
</comment>